<keyword evidence="3" id="KW-1185">Reference proteome</keyword>
<dbReference type="Pfam" id="PF03140">
    <property type="entry name" value="DUF247"/>
    <property type="match status" value="1"/>
</dbReference>
<feature type="transmembrane region" description="Helical" evidence="1">
    <location>
        <begin position="433"/>
        <end position="454"/>
    </location>
</feature>
<dbReference type="EMBL" id="JANJYI010000005">
    <property type="protein sequence ID" value="KAK2650759.1"/>
    <property type="molecule type" value="Genomic_DNA"/>
</dbReference>
<evidence type="ECO:0000256" key="1">
    <source>
        <dbReference type="SAM" id="Phobius"/>
    </source>
</evidence>
<gene>
    <name evidence="2" type="ORF">Ddye_018248</name>
</gene>
<keyword evidence="1" id="KW-0812">Transmembrane</keyword>
<organism evidence="2 3">
    <name type="scientific">Dipteronia dyeriana</name>
    <dbReference type="NCBI Taxonomy" id="168575"/>
    <lineage>
        <taxon>Eukaryota</taxon>
        <taxon>Viridiplantae</taxon>
        <taxon>Streptophyta</taxon>
        <taxon>Embryophyta</taxon>
        <taxon>Tracheophyta</taxon>
        <taxon>Spermatophyta</taxon>
        <taxon>Magnoliopsida</taxon>
        <taxon>eudicotyledons</taxon>
        <taxon>Gunneridae</taxon>
        <taxon>Pentapetalae</taxon>
        <taxon>rosids</taxon>
        <taxon>malvids</taxon>
        <taxon>Sapindales</taxon>
        <taxon>Sapindaceae</taxon>
        <taxon>Hippocastanoideae</taxon>
        <taxon>Acereae</taxon>
        <taxon>Dipteronia</taxon>
    </lineage>
</organism>
<evidence type="ECO:0000313" key="3">
    <source>
        <dbReference type="Proteomes" id="UP001280121"/>
    </source>
</evidence>
<proteinExistence type="predicted"/>
<name>A0AAD9X0K6_9ROSI</name>
<accession>A0AAD9X0K6</accession>
<dbReference type="Proteomes" id="UP001280121">
    <property type="component" value="Unassembled WGS sequence"/>
</dbReference>
<reference evidence="2" key="1">
    <citation type="journal article" date="2023" name="Plant J.">
        <title>Genome sequences and population genomics provide insights into the demographic history, inbreeding, and mutation load of two 'living fossil' tree species of Dipteronia.</title>
        <authorList>
            <person name="Feng Y."/>
            <person name="Comes H.P."/>
            <person name="Chen J."/>
            <person name="Zhu S."/>
            <person name="Lu R."/>
            <person name="Zhang X."/>
            <person name="Li P."/>
            <person name="Qiu J."/>
            <person name="Olsen K.M."/>
            <person name="Qiu Y."/>
        </authorList>
    </citation>
    <scope>NUCLEOTIDE SEQUENCE</scope>
    <source>
        <strain evidence="2">KIB01</strain>
    </source>
</reference>
<dbReference type="InterPro" id="IPR004158">
    <property type="entry name" value="DUF247_pln"/>
</dbReference>
<protein>
    <submittedName>
        <fullName evidence="2">Uncharacterized protein</fullName>
    </submittedName>
</protein>
<keyword evidence="1" id="KW-0472">Membrane</keyword>
<comment type="caution">
    <text evidence="2">The sequence shown here is derived from an EMBL/GenBank/DDBJ whole genome shotgun (WGS) entry which is preliminary data.</text>
</comment>
<keyword evidence="1" id="KW-1133">Transmembrane helix</keyword>
<dbReference type="PANTHER" id="PTHR31170:SF9">
    <property type="entry name" value="PROTEIN, PUTATIVE (DUF247)-RELATED"/>
    <property type="match status" value="1"/>
</dbReference>
<evidence type="ECO:0000313" key="2">
    <source>
        <dbReference type="EMBL" id="KAK2650759.1"/>
    </source>
</evidence>
<sequence length="462" mass="53650">MLLANNYSYLFSIKTWNLEMGKNEPQSGEWSIDIGRENNSEEILEPASDCCIYRVPQFIRNINEDAYTPKLISIGPLHYGRQELMGMEEQKRRYWTKFGERVSVRKLEEFETYIKIQEKHICDHYSVSSKFSSSKYVSIILYDAVFIIELLVRNFELSPEDFLLDKSQLKTYIMLDLLLLENQLPYFVLNDLYSLAFPSGRGNPSFFTLSLNFFQSMTMFNWSFSEQPQPKHFTDFLRRAVVMEAQPPMLQPNKETSKLLSGEILDLPSATKLNESGLRFKGTKGKCLLDISMVKTKRRKWLPWFEVNEVQIPRIEIYDETECLLRNLMVLEVFHYPTQTYVCNYADLMDYLINTAEDVDLLAEKEIIGNCVGDNEAIAKMFNTLCSRITPSESCFHGIADKMKTHYDNRWNLAKATLRRVYFNNVWTGNATIAASLLLILTAIQAICSIIQVLQEAIKNKH</sequence>
<dbReference type="AlphaFoldDB" id="A0AAD9X0K6"/>
<dbReference type="PANTHER" id="PTHR31170">
    <property type="entry name" value="BNAC04G53230D PROTEIN"/>
    <property type="match status" value="1"/>
</dbReference>